<dbReference type="PANTHER" id="PTHR30399:SF1">
    <property type="entry name" value="UTP PYROPHOSPHATASE"/>
    <property type="match status" value="1"/>
</dbReference>
<dbReference type="AlphaFoldDB" id="W7UXA6"/>
<dbReference type="eggNOG" id="COG1451">
    <property type="taxonomic scope" value="Bacteria"/>
</dbReference>
<organism evidence="2 3">
    <name type="scientific">Ruminococcus flavefaciens 007c</name>
    <dbReference type="NCBI Taxonomy" id="1341157"/>
    <lineage>
        <taxon>Bacteria</taxon>
        <taxon>Bacillati</taxon>
        <taxon>Bacillota</taxon>
        <taxon>Clostridia</taxon>
        <taxon>Eubacteriales</taxon>
        <taxon>Oscillospiraceae</taxon>
        <taxon>Ruminococcus</taxon>
    </lineage>
</organism>
<protein>
    <recommendedName>
        <fullName evidence="1">YgjP-like metallopeptidase domain-containing protein</fullName>
    </recommendedName>
</protein>
<gene>
    <name evidence="2" type="ORF">RF007C_10080</name>
</gene>
<evidence type="ECO:0000313" key="2">
    <source>
        <dbReference type="EMBL" id="EWM53310.1"/>
    </source>
</evidence>
<dbReference type="Gene3D" id="3.30.2010.10">
    <property type="entry name" value="Metalloproteases ('zincins'), catalytic domain"/>
    <property type="match status" value="1"/>
</dbReference>
<keyword evidence="3" id="KW-1185">Reference proteome</keyword>
<comment type="caution">
    <text evidence="2">The sequence shown here is derived from an EMBL/GenBank/DDBJ whole genome shotgun (WGS) entry which is preliminary data.</text>
</comment>
<evidence type="ECO:0000259" key="1">
    <source>
        <dbReference type="Pfam" id="PF01863"/>
    </source>
</evidence>
<sequence>MKVISSETRTVTAVCGSIEYTLERKAVRNINLRVRRDCTVYVSAPRRVPVKEIEAFIRLKSSYIEQAKEYYKKLAAAAAVKSVFADGSTVKLLGKDMVLKIIPSDRREVTCDGSCIYIRTKNTDISHAEKLYRSWLSDVCEKELGNILKEVHKDFIPLGVPLPQLKIRTMKARWGSCHYNKGMIMLNRRLIEAPRHCIAHVAAHELCHFLYPDHSKEFYRLLDKMCPDWRRAKAQLEKLVIL</sequence>
<dbReference type="Pfam" id="PF01863">
    <property type="entry name" value="YgjP-like"/>
    <property type="match status" value="1"/>
</dbReference>
<dbReference type="InterPro" id="IPR053136">
    <property type="entry name" value="UTP_pyrophosphatase-like"/>
</dbReference>
<evidence type="ECO:0000313" key="3">
    <source>
        <dbReference type="Proteomes" id="UP000019365"/>
    </source>
</evidence>
<dbReference type="PATRIC" id="fig|1341157.4.peg.2085"/>
<dbReference type="Proteomes" id="UP000019365">
    <property type="component" value="Unassembled WGS sequence"/>
</dbReference>
<dbReference type="EMBL" id="ATAX01000026">
    <property type="protein sequence ID" value="EWM53310.1"/>
    <property type="molecule type" value="Genomic_DNA"/>
</dbReference>
<proteinExistence type="predicted"/>
<reference evidence="2 3" key="1">
    <citation type="journal article" date="2014" name="PLoS ONE">
        <title>Rumen cellulosomics: divergent fiber-degrading strategies revealed by comparative genome-wide analysis of six ruminococcal strains.</title>
        <authorList>
            <person name="Dassa B."/>
            <person name="Borovok I."/>
            <person name="Ruimy-Israeli V."/>
            <person name="Lamed R."/>
            <person name="Flint H.J."/>
            <person name="Duncan S.H."/>
            <person name="Henrissat B."/>
            <person name="Coutinho P."/>
            <person name="Morrison M."/>
            <person name="Mosoni P."/>
            <person name="Yeoman C.J."/>
            <person name="White B.A."/>
            <person name="Bayer E.A."/>
        </authorList>
    </citation>
    <scope>NUCLEOTIDE SEQUENCE [LARGE SCALE GENOMIC DNA]</scope>
    <source>
        <strain evidence="2 3">007c</strain>
    </source>
</reference>
<dbReference type="PANTHER" id="PTHR30399">
    <property type="entry name" value="UNCHARACTERIZED PROTEIN YGJP"/>
    <property type="match status" value="1"/>
</dbReference>
<accession>W7UXA6</accession>
<name>W7UXA6_RUMFL</name>
<dbReference type="InterPro" id="IPR002725">
    <property type="entry name" value="YgjP-like_metallopeptidase"/>
</dbReference>
<dbReference type="RefSeq" id="WP_051456625.1">
    <property type="nucleotide sequence ID" value="NZ_ATAX01000026.1"/>
</dbReference>
<feature type="domain" description="YgjP-like metallopeptidase" evidence="1">
    <location>
        <begin position="28"/>
        <end position="238"/>
    </location>
</feature>
<dbReference type="OrthoDB" id="581382at2"/>
<dbReference type="CDD" id="cd07344">
    <property type="entry name" value="M48_yhfN_like"/>
    <property type="match status" value="1"/>
</dbReference>